<dbReference type="Pfam" id="PF00857">
    <property type="entry name" value="Isochorismatase"/>
    <property type="match status" value="1"/>
</dbReference>
<gene>
    <name evidence="3" type="ORF">SAMN04488125_11011</name>
</gene>
<protein>
    <submittedName>
        <fullName evidence="3">Nicotinamidase-related amidase</fullName>
    </submittedName>
</protein>
<accession>A0A1I4FGY8</accession>
<dbReference type="RefSeq" id="WP_091946641.1">
    <property type="nucleotide sequence ID" value="NZ_FOSV01000010.1"/>
</dbReference>
<dbReference type="EMBL" id="FOSV01000010">
    <property type="protein sequence ID" value="SFL16570.1"/>
    <property type="molecule type" value="Genomic_DNA"/>
</dbReference>
<dbReference type="CDD" id="cd00431">
    <property type="entry name" value="cysteine_hydrolases"/>
    <property type="match status" value="1"/>
</dbReference>
<dbReference type="STRING" id="414703.SAMN04488125_11011"/>
<name>A0A1I4FGY8_9HYPH</name>
<keyword evidence="4" id="KW-1185">Reference proteome</keyword>
<organism evidence="3 4">
    <name type="scientific">Methylorubrum salsuginis</name>
    <dbReference type="NCBI Taxonomy" id="414703"/>
    <lineage>
        <taxon>Bacteria</taxon>
        <taxon>Pseudomonadati</taxon>
        <taxon>Pseudomonadota</taxon>
        <taxon>Alphaproteobacteria</taxon>
        <taxon>Hyphomicrobiales</taxon>
        <taxon>Methylobacteriaceae</taxon>
        <taxon>Methylorubrum</taxon>
    </lineage>
</organism>
<reference evidence="4" key="1">
    <citation type="submission" date="2016-10" db="EMBL/GenBank/DDBJ databases">
        <authorList>
            <person name="Varghese N."/>
            <person name="Submissions S."/>
        </authorList>
    </citation>
    <scope>NUCLEOTIDE SEQUENCE [LARGE SCALE GENOMIC DNA]</scope>
    <source>
        <strain evidence="4">CGMCC 1.6474</strain>
    </source>
</reference>
<evidence type="ECO:0000256" key="1">
    <source>
        <dbReference type="ARBA" id="ARBA00022801"/>
    </source>
</evidence>
<keyword evidence="1" id="KW-0378">Hydrolase</keyword>
<proteinExistence type="predicted"/>
<dbReference type="OrthoDB" id="9811489at2"/>
<dbReference type="AlphaFoldDB" id="A0A1I4FGY8"/>
<dbReference type="InterPro" id="IPR050272">
    <property type="entry name" value="Isochorismatase-like_hydrls"/>
</dbReference>
<dbReference type="SUPFAM" id="SSF52499">
    <property type="entry name" value="Isochorismatase-like hydrolases"/>
    <property type="match status" value="1"/>
</dbReference>
<dbReference type="Proteomes" id="UP000198804">
    <property type="component" value="Unassembled WGS sequence"/>
</dbReference>
<evidence type="ECO:0000313" key="3">
    <source>
        <dbReference type="EMBL" id="SFL16570.1"/>
    </source>
</evidence>
<dbReference type="InterPro" id="IPR000868">
    <property type="entry name" value="Isochorismatase-like_dom"/>
</dbReference>
<evidence type="ECO:0000313" key="4">
    <source>
        <dbReference type="Proteomes" id="UP000198804"/>
    </source>
</evidence>
<evidence type="ECO:0000259" key="2">
    <source>
        <dbReference type="Pfam" id="PF00857"/>
    </source>
</evidence>
<dbReference type="GO" id="GO:0016787">
    <property type="term" value="F:hydrolase activity"/>
    <property type="evidence" value="ECO:0007669"/>
    <property type="project" value="UniProtKB-KW"/>
</dbReference>
<dbReference type="PANTHER" id="PTHR43540:SF6">
    <property type="entry name" value="ISOCHORISMATASE-LIKE DOMAIN-CONTAINING PROTEIN"/>
    <property type="match status" value="1"/>
</dbReference>
<dbReference type="Gene3D" id="3.40.50.850">
    <property type="entry name" value="Isochorismatase-like"/>
    <property type="match status" value="1"/>
</dbReference>
<dbReference type="InterPro" id="IPR036380">
    <property type="entry name" value="Isochorismatase-like_sf"/>
</dbReference>
<feature type="domain" description="Isochorismatase-like" evidence="2">
    <location>
        <begin position="17"/>
        <end position="193"/>
    </location>
</feature>
<dbReference type="PANTHER" id="PTHR43540">
    <property type="entry name" value="PEROXYUREIDOACRYLATE/UREIDOACRYLATE AMIDOHYDROLASE-RELATED"/>
    <property type="match status" value="1"/>
</dbReference>
<sequence>MAGDDGLKFGSIGHRAAHVCVDAQLLFSEETDWHTPWLRKILPNLERLCAAHPERTVFTRFVPPHRAEEGRGTWRRYYERWEGMTLGALGPEMVDLLPELTRFAPPAKVVDKRAYSPWMEPDLQAILAGEGIDTLIVTGGETDVCVLATVMGAVDRGYRVIVACDAVCSSADPTYDAMMFLYHSRFGTQIETAPVAEILDAWPG</sequence>